<keyword evidence="2" id="KW-1185">Reference proteome</keyword>
<proteinExistence type="predicted"/>
<sequence>MDRRWVTRGALVAVVVLAIGATIGLLGQFRPFGNVFGEQTVDRSQPAVLKAVRDLSQYHAASGEFQVVLDIEQDVKWVPAVLAGERTLFVAAGSVNAYVDLGALAEDGLVVSPDGKSVELKLPSARLDKPNLHHDRSYVFSQERGLVNRLNAIVEVPDQQQFYVAAEAKLADAARESELLKRAEDNTRTMLTGMLQGLGFQVKVLPD</sequence>
<dbReference type="OrthoDB" id="3366858at2"/>
<dbReference type="RefSeq" id="WP_065920634.1">
    <property type="nucleotide sequence ID" value="NZ_CP016793.1"/>
</dbReference>
<evidence type="ECO:0000313" key="2">
    <source>
        <dbReference type="Proteomes" id="UP000093053"/>
    </source>
</evidence>
<protein>
    <recommendedName>
        <fullName evidence="3">DUF4230 domain-containing protein</fullName>
    </recommendedName>
</protein>
<dbReference type="AlphaFoldDB" id="A0A1B2HX81"/>
<dbReference type="Pfam" id="PF14014">
    <property type="entry name" value="DUF4230"/>
    <property type="match status" value="1"/>
</dbReference>
<reference evidence="1 2" key="1">
    <citation type="submission" date="2016-07" db="EMBL/GenBank/DDBJ databases">
        <title>Complete genome sequence of the Lentzea guizhouensis DHS C013.</title>
        <authorList>
            <person name="Cao C."/>
        </authorList>
    </citation>
    <scope>NUCLEOTIDE SEQUENCE [LARGE SCALE GENOMIC DNA]</scope>
    <source>
        <strain evidence="1 2">DHS C013</strain>
    </source>
</reference>
<dbReference type="Proteomes" id="UP000093053">
    <property type="component" value="Chromosome"/>
</dbReference>
<evidence type="ECO:0008006" key="3">
    <source>
        <dbReference type="Google" id="ProtNLM"/>
    </source>
</evidence>
<dbReference type="STRING" id="1586287.BBK82_46690"/>
<dbReference type="KEGG" id="led:BBK82_46690"/>
<name>A0A1B2HX81_9PSEU</name>
<accession>A0A1B2HX81</accession>
<organism evidence="1 2">
    <name type="scientific">Lentzea guizhouensis</name>
    <dbReference type="NCBI Taxonomy" id="1586287"/>
    <lineage>
        <taxon>Bacteria</taxon>
        <taxon>Bacillati</taxon>
        <taxon>Actinomycetota</taxon>
        <taxon>Actinomycetes</taxon>
        <taxon>Pseudonocardiales</taxon>
        <taxon>Pseudonocardiaceae</taxon>
        <taxon>Lentzea</taxon>
    </lineage>
</organism>
<gene>
    <name evidence="1" type="ORF">BBK82_46690</name>
</gene>
<dbReference type="EMBL" id="CP016793">
    <property type="protein sequence ID" value="ANZ42303.1"/>
    <property type="molecule type" value="Genomic_DNA"/>
</dbReference>
<evidence type="ECO:0000313" key="1">
    <source>
        <dbReference type="EMBL" id="ANZ42303.1"/>
    </source>
</evidence>
<dbReference type="InterPro" id="IPR025324">
    <property type="entry name" value="DUF4230"/>
</dbReference>